<evidence type="ECO:0000259" key="6">
    <source>
        <dbReference type="PROSITE" id="PS50011"/>
    </source>
</evidence>
<dbReference type="InterPro" id="IPR050660">
    <property type="entry name" value="NEK_Ser/Thr_kinase"/>
</dbReference>
<dbReference type="HOGENOM" id="CLU_075887_0_0_1"/>
<evidence type="ECO:0000313" key="7">
    <source>
        <dbReference type="EMBL" id="EUC36951.1"/>
    </source>
</evidence>
<dbReference type="GeneID" id="19152263"/>
<keyword evidence="3" id="KW-0547">Nucleotide-binding</keyword>
<dbReference type="OrthoDB" id="310217at2759"/>
<dbReference type="InterPro" id="IPR008271">
    <property type="entry name" value="Ser/Thr_kinase_AS"/>
</dbReference>
<dbReference type="Gene3D" id="1.10.510.10">
    <property type="entry name" value="Transferase(Phosphotransferase) domain 1"/>
    <property type="match status" value="1"/>
</dbReference>
<dbReference type="EMBL" id="KI964556">
    <property type="protein sequence ID" value="EUC36951.1"/>
    <property type="molecule type" value="Genomic_DNA"/>
</dbReference>
<keyword evidence="8" id="KW-1185">Reference proteome</keyword>
<keyword evidence="2" id="KW-0808">Transferase</keyword>
<proteinExistence type="predicted"/>
<gene>
    <name evidence="7" type="ORF">COCCADRAFT_86950</name>
</gene>
<dbReference type="STRING" id="930089.W6YZV8"/>
<dbReference type="PROSITE" id="PS50011">
    <property type="entry name" value="PROTEIN_KINASE_DOM"/>
    <property type="match status" value="1"/>
</dbReference>
<dbReference type="RefSeq" id="XP_007708789.1">
    <property type="nucleotide sequence ID" value="XM_007710599.1"/>
</dbReference>
<evidence type="ECO:0000256" key="5">
    <source>
        <dbReference type="ARBA" id="ARBA00022840"/>
    </source>
</evidence>
<dbReference type="InterPro" id="IPR011009">
    <property type="entry name" value="Kinase-like_dom_sf"/>
</dbReference>
<evidence type="ECO:0000256" key="1">
    <source>
        <dbReference type="ARBA" id="ARBA00012513"/>
    </source>
</evidence>
<dbReference type="InterPro" id="IPR000719">
    <property type="entry name" value="Prot_kinase_dom"/>
</dbReference>
<dbReference type="EC" id="2.7.11.1" evidence="1"/>
<evidence type="ECO:0000256" key="4">
    <source>
        <dbReference type="ARBA" id="ARBA00022777"/>
    </source>
</evidence>
<dbReference type="PANTHER" id="PTHR43671">
    <property type="entry name" value="SERINE/THREONINE-PROTEIN KINASE NEK"/>
    <property type="match status" value="1"/>
</dbReference>
<organism evidence="7 8">
    <name type="scientific">Cochliobolus carbonum (strain 26-R-13)</name>
    <name type="common">Maize leaf spot fungus</name>
    <name type="synonym">Bipolaris zeicola</name>
    <dbReference type="NCBI Taxonomy" id="930089"/>
    <lineage>
        <taxon>Eukaryota</taxon>
        <taxon>Fungi</taxon>
        <taxon>Dikarya</taxon>
        <taxon>Ascomycota</taxon>
        <taxon>Pezizomycotina</taxon>
        <taxon>Dothideomycetes</taxon>
        <taxon>Pleosporomycetidae</taxon>
        <taxon>Pleosporales</taxon>
        <taxon>Pleosporineae</taxon>
        <taxon>Pleosporaceae</taxon>
        <taxon>Bipolaris</taxon>
    </lineage>
</organism>
<reference evidence="7 8" key="1">
    <citation type="journal article" date="2013" name="PLoS Genet.">
        <title>Comparative genome structure, secondary metabolite, and effector coding capacity across Cochliobolus pathogens.</title>
        <authorList>
            <person name="Condon B.J."/>
            <person name="Leng Y."/>
            <person name="Wu D."/>
            <person name="Bushley K.E."/>
            <person name="Ohm R.A."/>
            <person name="Otillar R."/>
            <person name="Martin J."/>
            <person name="Schackwitz W."/>
            <person name="Grimwood J."/>
            <person name="MohdZainudin N."/>
            <person name="Xue C."/>
            <person name="Wang R."/>
            <person name="Manning V.A."/>
            <person name="Dhillon B."/>
            <person name="Tu Z.J."/>
            <person name="Steffenson B.J."/>
            <person name="Salamov A."/>
            <person name="Sun H."/>
            <person name="Lowry S."/>
            <person name="LaButti K."/>
            <person name="Han J."/>
            <person name="Copeland A."/>
            <person name="Lindquist E."/>
            <person name="Barry K."/>
            <person name="Schmutz J."/>
            <person name="Baker S.E."/>
            <person name="Ciuffetti L.M."/>
            <person name="Grigoriev I.V."/>
            <person name="Zhong S."/>
            <person name="Turgeon B.G."/>
        </authorList>
    </citation>
    <scope>NUCLEOTIDE SEQUENCE [LARGE SCALE GENOMIC DNA]</scope>
    <source>
        <strain evidence="7 8">26-R-13</strain>
    </source>
</reference>
<name>W6YZV8_COCC2</name>
<accession>W6YZV8</accession>
<evidence type="ECO:0000313" key="8">
    <source>
        <dbReference type="Proteomes" id="UP000053841"/>
    </source>
</evidence>
<dbReference type="GO" id="GO:0004674">
    <property type="term" value="F:protein serine/threonine kinase activity"/>
    <property type="evidence" value="ECO:0007669"/>
    <property type="project" value="UniProtKB-EC"/>
</dbReference>
<dbReference type="eggNOG" id="ENOG502RS1Z">
    <property type="taxonomic scope" value="Eukaryota"/>
</dbReference>
<dbReference type="AlphaFoldDB" id="W6YZV8"/>
<keyword evidence="4" id="KW-0418">Kinase</keyword>
<dbReference type="GO" id="GO:0005524">
    <property type="term" value="F:ATP binding"/>
    <property type="evidence" value="ECO:0007669"/>
    <property type="project" value="UniProtKB-KW"/>
</dbReference>
<dbReference type="PROSITE" id="PS00108">
    <property type="entry name" value="PROTEIN_KINASE_ST"/>
    <property type="match status" value="1"/>
</dbReference>
<dbReference type="PANTHER" id="PTHR43671:SF13">
    <property type="entry name" value="SERINE_THREONINE-PROTEIN KINASE NEK2"/>
    <property type="match status" value="1"/>
</dbReference>
<dbReference type="KEGG" id="bze:COCCADRAFT_86950"/>
<evidence type="ECO:0000256" key="3">
    <source>
        <dbReference type="ARBA" id="ARBA00022741"/>
    </source>
</evidence>
<feature type="domain" description="Protein kinase" evidence="6">
    <location>
        <begin position="1"/>
        <end position="209"/>
    </location>
</feature>
<evidence type="ECO:0000256" key="2">
    <source>
        <dbReference type="ARBA" id="ARBA00022679"/>
    </source>
</evidence>
<dbReference type="SUPFAM" id="SSF56112">
    <property type="entry name" value="Protein kinase-like (PK-like)"/>
    <property type="match status" value="1"/>
</dbReference>
<dbReference type="Proteomes" id="UP000053841">
    <property type="component" value="Unassembled WGS sequence"/>
</dbReference>
<sequence>MQHCELGSLDTLILRFNAHNSRLHDEGFVFRVFWHLSLALCYLSTGADYAATRDGAFRGKAAVKKQGWDSMLHGDIKPGNVFLTRNGSAYSRGADAHTLYPCVVLGDFGCVRAPPDSCSRYPRLLGRGDPRFEAPEREGSVWSDVYSVGLVLHCLARMAQVPDEVLVRHRPLGRRYTGCRHLVQMVRKCLARTPEERPSPLELPKLVFEGYRVWRQARGCDGVALPKWAFG</sequence>
<keyword evidence="5" id="KW-0067">ATP-binding</keyword>
<protein>
    <recommendedName>
        <fullName evidence="1">non-specific serine/threonine protein kinase</fullName>
        <ecNumber evidence="1">2.7.11.1</ecNumber>
    </recommendedName>
</protein>